<feature type="compositionally biased region" description="Basic residues" evidence="1">
    <location>
        <begin position="54"/>
        <end position="83"/>
    </location>
</feature>
<evidence type="ECO:0000313" key="3">
    <source>
        <dbReference type="EMBL" id="QDX94297.1"/>
    </source>
</evidence>
<proteinExistence type="predicted"/>
<organism evidence="3 4">
    <name type="scientific">Brevibacillus laterosporus</name>
    <name type="common">Bacillus laterosporus</name>
    <dbReference type="NCBI Taxonomy" id="1465"/>
    <lineage>
        <taxon>Bacteria</taxon>
        <taxon>Bacillati</taxon>
        <taxon>Bacillota</taxon>
        <taxon>Bacilli</taxon>
        <taxon>Bacillales</taxon>
        <taxon>Paenibacillaceae</taxon>
        <taxon>Brevibacillus</taxon>
    </lineage>
</organism>
<sequence length="113" mass="11676">MGNVKKTLTTTVLAASLLIPGAAFAQEKPAGTTTPVTKATHATQVKTTGVVKAKASKVTHSKGSKNVSIKKGHSPQKNSKKAKVVGVQKKQSTIITNKAATKATTKVTTSKTH</sequence>
<dbReference type="EMBL" id="CP033464">
    <property type="protein sequence ID" value="QDX94297.1"/>
    <property type="molecule type" value="Genomic_DNA"/>
</dbReference>
<keyword evidence="2" id="KW-0732">Signal</keyword>
<gene>
    <name evidence="3" type="ORF">EEL30_19635</name>
</gene>
<name>A0A518VBD2_BRELA</name>
<keyword evidence="4" id="KW-1185">Reference proteome</keyword>
<evidence type="ECO:0000256" key="1">
    <source>
        <dbReference type="SAM" id="MobiDB-lite"/>
    </source>
</evidence>
<feature type="signal peptide" evidence="2">
    <location>
        <begin position="1"/>
        <end position="25"/>
    </location>
</feature>
<evidence type="ECO:0000313" key="4">
    <source>
        <dbReference type="Proteomes" id="UP000319432"/>
    </source>
</evidence>
<dbReference type="AlphaFoldDB" id="A0A518VBD2"/>
<evidence type="ECO:0000256" key="2">
    <source>
        <dbReference type="SAM" id="SignalP"/>
    </source>
</evidence>
<accession>A0A518VBD2</accession>
<protein>
    <submittedName>
        <fullName evidence="3">Uncharacterized protein</fullName>
    </submittedName>
</protein>
<reference evidence="3 4" key="1">
    <citation type="submission" date="2018-11" db="EMBL/GenBank/DDBJ databases">
        <title>Phylogenetic determinants of toxin gene distribution in genomes of Brevibacillus laterosporus.</title>
        <authorList>
            <person name="Glare T.R."/>
            <person name="Durrant A."/>
            <person name="Berry C."/>
            <person name="Palma L."/>
            <person name="Ormskirk M."/>
            <person name="Cox M.O."/>
        </authorList>
    </citation>
    <scope>NUCLEOTIDE SEQUENCE [LARGE SCALE GENOMIC DNA]</scope>
    <source>
        <strain evidence="3 4">1821L</strain>
    </source>
</reference>
<dbReference type="Proteomes" id="UP000319432">
    <property type="component" value="Chromosome"/>
</dbReference>
<feature type="region of interest" description="Disordered" evidence="1">
    <location>
        <begin position="51"/>
        <end position="89"/>
    </location>
</feature>
<feature type="chain" id="PRO_5022202444" evidence="2">
    <location>
        <begin position="26"/>
        <end position="113"/>
    </location>
</feature>